<feature type="compositionally biased region" description="Low complexity" evidence="2">
    <location>
        <begin position="207"/>
        <end position="241"/>
    </location>
</feature>
<dbReference type="InParanoid" id="A0A1Y2GRC0"/>
<evidence type="ECO:0000256" key="1">
    <source>
        <dbReference type="RuleBase" id="RU367073"/>
    </source>
</evidence>
<keyword evidence="1" id="KW-1133">Transmembrane helix</keyword>
<feature type="region of interest" description="Disordered" evidence="2">
    <location>
        <begin position="145"/>
        <end position="266"/>
    </location>
</feature>
<keyword evidence="1" id="KW-0812">Transmembrane</keyword>
<feature type="domain" description="Lunapark zinc ribbon" evidence="3">
    <location>
        <begin position="269"/>
        <end position="320"/>
    </location>
</feature>
<keyword evidence="1" id="KW-0863">Zinc-finger</keyword>
<dbReference type="PANTHER" id="PTHR22166:SF12">
    <property type="entry name" value="ENDOPLASMIC RETICULUM JUNCTION FORMATION PROTEIN LUNAPARK"/>
    <property type="match status" value="1"/>
</dbReference>
<dbReference type="GeneID" id="33565596"/>
<evidence type="ECO:0000259" key="3">
    <source>
        <dbReference type="Pfam" id="PF10058"/>
    </source>
</evidence>
<keyword evidence="1" id="KW-0256">Endoplasmic reticulum</keyword>
<dbReference type="GO" id="GO:1903373">
    <property type="term" value="P:positive regulation of endoplasmic reticulum tubular network organization"/>
    <property type="evidence" value="ECO:0007669"/>
    <property type="project" value="UniProtKB-UniRule"/>
</dbReference>
<comment type="function">
    <text evidence="1">Plays a role in determining ER morphology.</text>
</comment>
<dbReference type="InterPro" id="IPR040115">
    <property type="entry name" value="Lnp"/>
</dbReference>
<sequence>MGGIISRLRQSNDSDYEKILSDLDSNIRKAELRLSAIHVRERRLLGHWMTYSIFIWILYTAVFALYLHQKYQNDPQFWALSLSPVLLGLPIFFVGRFLITVWYKRAKSNEEIQLNLLRADQRLKVEELKKKTAYYSTKTLLERYDPASQRSASQKSVGLDGKPVPALQNGQSRPHQTNMMDPGLRQRQGPGVANTQGMPMNQGRQLGVSSGVQQQHHQQPPHMGPGPQSGPRGPQGIQGPQMHQFNPAHTHSNGGRSPPYAPPSTERHWYDKIVDVIVGDEGPDTKYALICGQCYAHNGLALPQEIEDIQYVCPKCNFFNPSRRKARLAAQGLQPPSTPEQTLLRAQGMPLPLSRDPSPAPTGRRSPHLANHSRQDEFNVENNGPERVPNLQLNEDHVNRSGSEDNGFVNNWNDSDVEGVSHNEDDGEAEEEVNDSAKAQGYDIGAEEEEEEVSEVVPKKIGTKKTESGITTRAAAAATRKKKSKRA</sequence>
<feature type="transmembrane region" description="Helical" evidence="1">
    <location>
        <begin position="48"/>
        <end position="66"/>
    </location>
</feature>
<keyword evidence="1" id="KW-0862">Zinc</keyword>
<feature type="compositionally biased region" description="Acidic residues" evidence="2">
    <location>
        <begin position="445"/>
        <end position="454"/>
    </location>
</feature>
<evidence type="ECO:0000313" key="4">
    <source>
        <dbReference type="EMBL" id="ORZ20032.1"/>
    </source>
</evidence>
<dbReference type="GO" id="GO:0098826">
    <property type="term" value="C:endoplasmic reticulum tubular network membrane"/>
    <property type="evidence" value="ECO:0007669"/>
    <property type="project" value="UniProtKB-UniRule"/>
</dbReference>
<keyword evidence="5" id="KW-1185">Reference proteome</keyword>
<feature type="transmembrane region" description="Helical" evidence="1">
    <location>
        <begin position="78"/>
        <end position="99"/>
    </location>
</feature>
<evidence type="ECO:0000313" key="5">
    <source>
        <dbReference type="Proteomes" id="UP000193648"/>
    </source>
</evidence>
<dbReference type="InterPro" id="IPR019273">
    <property type="entry name" value="Lunapark_Znf"/>
</dbReference>
<protein>
    <recommendedName>
        <fullName evidence="1">Endoplasmic reticulum junction formation protein lunapark</fullName>
    </recommendedName>
</protein>
<dbReference type="RefSeq" id="XP_021882572.1">
    <property type="nucleotide sequence ID" value="XM_022023752.1"/>
</dbReference>
<dbReference type="EMBL" id="MCFF01000013">
    <property type="protein sequence ID" value="ORZ20032.1"/>
    <property type="molecule type" value="Genomic_DNA"/>
</dbReference>
<comment type="caution">
    <text evidence="4">The sequence shown here is derived from an EMBL/GenBank/DDBJ whole genome shotgun (WGS) entry which is preliminary data.</text>
</comment>
<keyword evidence="1" id="KW-0479">Metal-binding</keyword>
<accession>A0A1Y2GRC0</accession>
<dbReference type="Proteomes" id="UP000193648">
    <property type="component" value="Unassembled WGS sequence"/>
</dbReference>
<proteinExistence type="inferred from homology"/>
<name>A0A1Y2GRC0_9FUNG</name>
<feature type="compositionally biased region" description="Polar residues" evidence="2">
    <location>
        <begin position="243"/>
        <end position="255"/>
    </location>
</feature>
<comment type="subcellular location">
    <subcellularLocation>
        <location evidence="1">Endoplasmic reticulum membrane</location>
        <topology evidence="1">Multi-pass membrane protein</topology>
    </subcellularLocation>
</comment>
<dbReference type="GO" id="GO:0071788">
    <property type="term" value="P:endoplasmic reticulum tubular network maintenance"/>
    <property type="evidence" value="ECO:0007669"/>
    <property type="project" value="UniProtKB-UniRule"/>
</dbReference>
<comment type="similarity">
    <text evidence="1">Belongs to the lunapark family.</text>
</comment>
<evidence type="ECO:0000256" key="2">
    <source>
        <dbReference type="SAM" id="MobiDB-lite"/>
    </source>
</evidence>
<organism evidence="4 5">
    <name type="scientific">Lobosporangium transversale</name>
    <dbReference type="NCBI Taxonomy" id="64571"/>
    <lineage>
        <taxon>Eukaryota</taxon>
        <taxon>Fungi</taxon>
        <taxon>Fungi incertae sedis</taxon>
        <taxon>Mucoromycota</taxon>
        <taxon>Mortierellomycotina</taxon>
        <taxon>Mortierellomycetes</taxon>
        <taxon>Mortierellales</taxon>
        <taxon>Mortierellaceae</taxon>
        <taxon>Lobosporangium</taxon>
    </lineage>
</organism>
<keyword evidence="1" id="KW-0472">Membrane</keyword>
<feature type="compositionally biased region" description="Polar residues" evidence="2">
    <location>
        <begin position="193"/>
        <end position="204"/>
    </location>
</feature>
<feature type="compositionally biased region" description="Polar residues" evidence="2">
    <location>
        <begin position="168"/>
        <end position="179"/>
    </location>
</feature>
<feature type="compositionally biased region" description="Basic and acidic residues" evidence="2">
    <location>
        <begin position="394"/>
        <end position="403"/>
    </location>
</feature>
<dbReference type="AlphaFoldDB" id="A0A1Y2GRC0"/>
<dbReference type="FunCoup" id="A0A1Y2GRC0">
    <property type="interactions" value="87"/>
</dbReference>
<gene>
    <name evidence="4" type="ORF">BCR41DRAFT_351154</name>
</gene>
<dbReference type="GO" id="GO:0008270">
    <property type="term" value="F:zinc ion binding"/>
    <property type="evidence" value="ECO:0007669"/>
    <property type="project" value="UniProtKB-KW"/>
</dbReference>
<feature type="region of interest" description="Disordered" evidence="2">
    <location>
        <begin position="349"/>
        <end position="487"/>
    </location>
</feature>
<dbReference type="OrthoDB" id="1725934at2759"/>
<dbReference type="Pfam" id="PF10058">
    <property type="entry name" value="Zn_ribbon_10"/>
    <property type="match status" value="1"/>
</dbReference>
<reference evidence="4 5" key="1">
    <citation type="submission" date="2016-07" db="EMBL/GenBank/DDBJ databases">
        <title>Pervasive Adenine N6-methylation of Active Genes in Fungi.</title>
        <authorList>
            <consortium name="DOE Joint Genome Institute"/>
            <person name="Mondo S.J."/>
            <person name="Dannebaum R.O."/>
            <person name="Kuo R.C."/>
            <person name="Labutti K."/>
            <person name="Haridas S."/>
            <person name="Kuo A."/>
            <person name="Salamov A."/>
            <person name="Ahrendt S.R."/>
            <person name="Lipzen A."/>
            <person name="Sullivan W."/>
            <person name="Andreopoulos W.B."/>
            <person name="Clum A."/>
            <person name="Lindquist E."/>
            <person name="Daum C."/>
            <person name="Ramamoorthy G.K."/>
            <person name="Gryganskyi A."/>
            <person name="Culley D."/>
            <person name="Magnuson J.K."/>
            <person name="James T.Y."/>
            <person name="O'Malley M.A."/>
            <person name="Stajich J.E."/>
            <person name="Spatafora J.W."/>
            <person name="Visel A."/>
            <person name="Grigoriev I.V."/>
        </authorList>
    </citation>
    <scope>NUCLEOTIDE SEQUENCE [LARGE SCALE GENOMIC DNA]</scope>
    <source>
        <strain evidence="4 5">NRRL 3116</strain>
    </source>
</reference>
<dbReference type="PANTHER" id="PTHR22166">
    <property type="entry name" value="ENDOPLASMIC RETICULUM JUNCTION FORMATION PROTEIN LUNAPARK"/>
    <property type="match status" value="1"/>
</dbReference>
<feature type="compositionally biased region" description="Acidic residues" evidence="2">
    <location>
        <begin position="425"/>
        <end position="434"/>
    </location>
</feature>
<comment type="domain">
    <text evidence="1">The C4-type zinc finger motif is necessary both for its ER three-way tubular junction localization and formation.</text>
</comment>
<dbReference type="STRING" id="64571.A0A1Y2GRC0"/>